<keyword evidence="2" id="KW-1185">Reference proteome</keyword>
<accession>A0ACC0FPU0</accession>
<comment type="caution">
    <text evidence="1">The sequence shown here is derived from an EMBL/GenBank/DDBJ whole genome shotgun (WGS) entry which is preliminary data.</text>
</comment>
<sequence>MDGCEQRKGRLAMAMVECEVEQEGLDHDRVWARRWKRIIKYSGMYNKVVMEGYDDCCLNLEWLRLKNSILPETLCIHGPSLHLKILIVHECYGVEKFEISSIDLTTFEYIGKVKNFSFLDVPRLEKVHIRFMVAYERGTQYMFNGIANDLPRLQTLSLVLTTDEVLPITARITRFNSLKQLELFVMVSSDFNLLSLTLLLNASSLL</sequence>
<dbReference type="EMBL" id="CM045770">
    <property type="protein sequence ID" value="KAI7990127.1"/>
    <property type="molecule type" value="Genomic_DNA"/>
</dbReference>
<proteinExistence type="predicted"/>
<protein>
    <submittedName>
        <fullName evidence="1">Uncharacterized protein</fullName>
    </submittedName>
</protein>
<dbReference type="Proteomes" id="UP001060215">
    <property type="component" value="Chromosome 13"/>
</dbReference>
<reference evidence="1 2" key="1">
    <citation type="journal article" date="2022" name="Plant J.">
        <title>Chromosome-level genome of Camellia lanceoleosa provides a valuable resource for understanding genome evolution and self-incompatibility.</title>
        <authorList>
            <person name="Gong W."/>
            <person name="Xiao S."/>
            <person name="Wang L."/>
            <person name="Liao Z."/>
            <person name="Chang Y."/>
            <person name="Mo W."/>
            <person name="Hu G."/>
            <person name="Li W."/>
            <person name="Zhao G."/>
            <person name="Zhu H."/>
            <person name="Hu X."/>
            <person name="Ji K."/>
            <person name="Xiang X."/>
            <person name="Song Q."/>
            <person name="Yuan D."/>
            <person name="Jin S."/>
            <person name="Zhang L."/>
        </authorList>
    </citation>
    <scope>NUCLEOTIDE SEQUENCE [LARGE SCALE GENOMIC DNA]</scope>
    <source>
        <strain evidence="1">SQ_2022a</strain>
    </source>
</reference>
<name>A0ACC0FPU0_9ERIC</name>
<evidence type="ECO:0000313" key="2">
    <source>
        <dbReference type="Proteomes" id="UP001060215"/>
    </source>
</evidence>
<organism evidence="1 2">
    <name type="scientific">Camellia lanceoleosa</name>
    <dbReference type="NCBI Taxonomy" id="1840588"/>
    <lineage>
        <taxon>Eukaryota</taxon>
        <taxon>Viridiplantae</taxon>
        <taxon>Streptophyta</taxon>
        <taxon>Embryophyta</taxon>
        <taxon>Tracheophyta</taxon>
        <taxon>Spermatophyta</taxon>
        <taxon>Magnoliopsida</taxon>
        <taxon>eudicotyledons</taxon>
        <taxon>Gunneridae</taxon>
        <taxon>Pentapetalae</taxon>
        <taxon>asterids</taxon>
        <taxon>Ericales</taxon>
        <taxon>Theaceae</taxon>
        <taxon>Camellia</taxon>
    </lineage>
</organism>
<gene>
    <name evidence="1" type="ORF">LOK49_LG12G02868</name>
</gene>
<evidence type="ECO:0000313" key="1">
    <source>
        <dbReference type="EMBL" id="KAI7990127.1"/>
    </source>
</evidence>